<evidence type="ECO:0000313" key="3">
    <source>
        <dbReference type="EMBL" id="CAF4369143.1"/>
    </source>
</evidence>
<accession>A0A820M9Y6</accession>
<dbReference type="GO" id="GO:0000055">
    <property type="term" value="P:ribosomal large subunit export from nucleus"/>
    <property type="evidence" value="ECO:0007669"/>
    <property type="project" value="TreeGrafter"/>
</dbReference>
<comment type="caution">
    <text evidence="3">The sequence shown here is derived from an EMBL/GenBank/DDBJ whole genome shotgun (WGS) entry which is preliminary data.</text>
</comment>
<reference evidence="3" key="1">
    <citation type="submission" date="2021-02" db="EMBL/GenBank/DDBJ databases">
        <authorList>
            <person name="Nowell W R."/>
        </authorList>
    </citation>
    <scope>NUCLEOTIDE SEQUENCE</scope>
</reference>
<keyword evidence="1" id="KW-0547">Nucleotide-binding</keyword>
<proteinExistence type="predicted"/>
<protein>
    <recommendedName>
        <fullName evidence="5">VWFA domain-containing protein</fullName>
    </recommendedName>
</protein>
<dbReference type="SUPFAM" id="SSF53300">
    <property type="entry name" value="vWA-like"/>
    <property type="match status" value="1"/>
</dbReference>
<dbReference type="GO" id="GO:0005524">
    <property type="term" value="F:ATP binding"/>
    <property type="evidence" value="ECO:0007669"/>
    <property type="project" value="UniProtKB-KW"/>
</dbReference>
<dbReference type="AlphaFoldDB" id="A0A820M9Y6"/>
<evidence type="ECO:0000256" key="2">
    <source>
        <dbReference type="ARBA" id="ARBA00022840"/>
    </source>
</evidence>
<dbReference type="GO" id="GO:0005634">
    <property type="term" value="C:nucleus"/>
    <property type="evidence" value="ECO:0007669"/>
    <property type="project" value="TreeGrafter"/>
</dbReference>
<evidence type="ECO:0008006" key="5">
    <source>
        <dbReference type="Google" id="ProtNLM"/>
    </source>
</evidence>
<dbReference type="InterPro" id="IPR036465">
    <property type="entry name" value="vWFA_dom_sf"/>
</dbReference>
<evidence type="ECO:0000313" key="4">
    <source>
        <dbReference type="Proteomes" id="UP000663844"/>
    </source>
</evidence>
<dbReference type="PANTHER" id="PTHR48103:SF2">
    <property type="entry name" value="MIDASIN"/>
    <property type="match status" value="1"/>
</dbReference>
<evidence type="ECO:0000256" key="1">
    <source>
        <dbReference type="ARBA" id="ARBA00022741"/>
    </source>
</evidence>
<dbReference type="Gene3D" id="3.40.50.410">
    <property type="entry name" value="von Willebrand factor, type A domain"/>
    <property type="match status" value="1"/>
</dbReference>
<dbReference type="PANTHER" id="PTHR48103">
    <property type="entry name" value="MIDASIN-RELATED"/>
    <property type="match status" value="1"/>
</dbReference>
<dbReference type="EMBL" id="CAJOAZ010022799">
    <property type="protein sequence ID" value="CAF4369143.1"/>
    <property type="molecule type" value="Genomic_DNA"/>
</dbReference>
<name>A0A820M9Y6_9BILA</name>
<organism evidence="3 4">
    <name type="scientific">Adineta steineri</name>
    <dbReference type="NCBI Taxonomy" id="433720"/>
    <lineage>
        <taxon>Eukaryota</taxon>
        <taxon>Metazoa</taxon>
        <taxon>Spiralia</taxon>
        <taxon>Gnathifera</taxon>
        <taxon>Rotifera</taxon>
        <taxon>Eurotatoria</taxon>
        <taxon>Bdelloidea</taxon>
        <taxon>Adinetida</taxon>
        <taxon>Adinetidae</taxon>
        <taxon>Adineta</taxon>
    </lineage>
</organism>
<dbReference type="GO" id="GO:0000027">
    <property type="term" value="P:ribosomal large subunit assembly"/>
    <property type="evidence" value="ECO:0007669"/>
    <property type="project" value="TreeGrafter"/>
</dbReference>
<sequence>MKGDYKTGKRININKLIPYIASSYRKDKIWLRRTKASKRNYQILLCIDDSFSMGINKANILALESLALLVKSLTSLEIGEISVMKFGEKIELLHDFNNNFNDFNGSYIIEKFNFKQKQTNWKLLLENTMNYLNQAKLSNNNNRNNSNGIENVQLCFIISDARIQQDRENLRNNIMDCINRNQ</sequence>
<dbReference type="Proteomes" id="UP000663844">
    <property type="component" value="Unassembled WGS sequence"/>
</dbReference>
<gene>
    <name evidence="3" type="ORF">OXD698_LOCUS49742</name>
</gene>
<dbReference type="GO" id="GO:0030687">
    <property type="term" value="C:preribosome, large subunit precursor"/>
    <property type="evidence" value="ECO:0007669"/>
    <property type="project" value="TreeGrafter"/>
</dbReference>
<feature type="non-terminal residue" evidence="3">
    <location>
        <position position="182"/>
    </location>
</feature>
<keyword evidence="2" id="KW-0067">ATP-binding</keyword>